<evidence type="ECO:0000313" key="3">
    <source>
        <dbReference type="EMBL" id="KAJ7217990.1"/>
    </source>
</evidence>
<feature type="compositionally biased region" description="Polar residues" evidence="1">
    <location>
        <begin position="36"/>
        <end position="48"/>
    </location>
</feature>
<organism evidence="3 4">
    <name type="scientific">Mycena pura</name>
    <dbReference type="NCBI Taxonomy" id="153505"/>
    <lineage>
        <taxon>Eukaryota</taxon>
        <taxon>Fungi</taxon>
        <taxon>Dikarya</taxon>
        <taxon>Basidiomycota</taxon>
        <taxon>Agaricomycotina</taxon>
        <taxon>Agaricomycetes</taxon>
        <taxon>Agaricomycetidae</taxon>
        <taxon>Agaricales</taxon>
        <taxon>Marasmiineae</taxon>
        <taxon>Mycenaceae</taxon>
        <taxon>Mycena</taxon>
    </lineage>
</organism>
<keyword evidence="2" id="KW-0732">Signal</keyword>
<accession>A0AAD6VNA5</accession>
<proteinExistence type="predicted"/>
<dbReference type="Proteomes" id="UP001219525">
    <property type="component" value="Unassembled WGS sequence"/>
</dbReference>
<feature type="signal peptide" evidence="2">
    <location>
        <begin position="1"/>
        <end position="15"/>
    </location>
</feature>
<feature type="compositionally biased region" description="Basic residues" evidence="1">
    <location>
        <begin position="658"/>
        <end position="668"/>
    </location>
</feature>
<comment type="caution">
    <text evidence="3">The sequence shown here is derived from an EMBL/GenBank/DDBJ whole genome shotgun (WGS) entry which is preliminary data.</text>
</comment>
<feature type="chain" id="PRO_5042115118" evidence="2">
    <location>
        <begin position="16"/>
        <end position="1006"/>
    </location>
</feature>
<feature type="region of interest" description="Disordered" evidence="1">
    <location>
        <begin position="26"/>
        <end position="67"/>
    </location>
</feature>
<feature type="compositionally biased region" description="Acidic residues" evidence="1">
    <location>
        <begin position="304"/>
        <end position="337"/>
    </location>
</feature>
<feature type="region of interest" description="Disordered" evidence="1">
    <location>
        <begin position="304"/>
        <end position="350"/>
    </location>
</feature>
<evidence type="ECO:0000313" key="4">
    <source>
        <dbReference type="Proteomes" id="UP001219525"/>
    </source>
</evidence>
<dbReference type="AlphaFoldDB" id="A0AAD6VNA5"/>
<keyword evidence="4" id="KW-1185">Reference proteome</keyword>
<feature type="compositionally biased region" description="Basic and acidic residues" evidence="1">
    <location>
        <begin position="338"/>
        <end position="348"/>
    </location>
</feature>
<protein>
    <submittedName>
        <fullName evidence="3">Uncharacterized protein</fullName>
    </submittedName>
</protein>
<feature type="region of interest" description="Disordered" evidence="1">
    <location>
        <begin position="634"/>
        <end position="684"/>
    </location>
</feature>
<name>A0AAD6VNA5_9AGAR</name>
<dbReference type="EMBL" id="JARJCW010000013">
    <property type="protein sequence ID" value="KAJ7217990.1"/>
    <property type="molecule type" value="Genomic_DNA"/>
</dbReference>
<sequence length="1006" mass="112303">MFIIISLFYSSLSDCITDTASTYSRLGVPHLDPTPRDSTLPGSASARPTNADVPAGVTARAPTGASPVEPTGVCGVQPVGACGVLSTGASGVAPEGASGVESAGVSPVEPAGACGVQPAGACESPARGCLWSPARGCEPSRARGCDRSLARGCEWSCARGAGGVQPARVRMGRLDSHCPPTTRVCATWLLQPSAGLQTHCSPKTIIMHSGVTQSLGLNLQPTIFALTPNPGPAGKTYWKPLFVELQYHRFAQEGSKEANRTAEKMLLVTRQRLAKDDSIHSLSAAAAEFSVLEDSQVQFDFAGDYESDDEDEDYVPDESDMDTEEDEDFTPDESDGEDNNHRTLKEFEVPSPPVIPQSSFRTVYTVAANILGLFYQQSMMSAQLAKDLPAANKKVVEKDVVDDLVWMRNISPQEYDTQAFRMHFEKSRLKDIFYDFCRNGNLIEFQNPELIQSFRAHNWKLAYKQLLCRWIPVADHVSFEMPPVPKDDPTLKASFVPDFLRYWSCKPEMHPWAYDPMAAFALCSLSCFLLNWRLWIMPHLCALGQTKSASWNPTALYRGLCRYLVTAKDNHAMMDKEEDEVHTLLPELDPRLRTVIIETAWQKSVVKEAEAELFAKAPCGKTAKKKILEMKAATTLSSSTRRSKQVLAKDQAEGPSRTQKRNKAKYAKARQDSAAADSESASEEPTWWTENRCGKCEDEEDASKRCIWLKEVKVNKKAGKYVDYTIMHAAAGDRLKPQSKKKRGKYVRQKYISPEKLGLEYIESRPQVFERCGRDIVRFWYHDEEGEHQLVGGVRFPAFSDKIFNILLNNHRLVQVRGIRRREALSRWRHISAITPYGSWQPIGGMKGDIYGPYACHKGDTPDDLRAVMRHALTIDLLVLTGKTIFQGITEQYNELTEDAELNRLGRYGLTGYHCRNYLIKENCGPNDFNFAYVRFGIAIRTEPNAVWYDIVLDLGSLMALRSMALLCPVLVQWHKAQSQRVITLPTTAGMWQGPVHVVKLERDMS</sequence>
<gene>
    <name evidence="3" type="ORF">GGX14DRAFT_390699</name>
</gene>
<reference evidence="3" key="1">
    <citation type="submission" date="2023-03" db="EMBL/GenBank/DDBJ databases">
        <title>Massive genome expansion in bonnet fungi (Mycena s.s.) driven by repeated elements and novel gene families across ecological guilds.</title>
        <authorList>
            <consortium name="Lawrence Berkeley National Laboratory"/>
            <person name="Harder C.B."/>
            <person name="Miyauchi S."/>
            <person name="Viragh M."/>
            <person name="Kuo A."/>
            <person name="Thoen E."/>
            <person name="Andreopoulos B."/>
            <person name="Lu D."/>
            <person name="Skrede I."/>
            <person name="Drula E."/>
            <person name="Henrissat B."/>
            <person name="Morin E."/>
            <person name="Kohler A."/>
            <person name="Barry K."/>
            <person name="LaButti K."/>
            <person name="Morin E."/>
            <person name="Salamov A."/>
            <person name="Lipzen A."/>
            <person name="Mereny Z."/>
            <person name="Hegedus B."/>
            <person name="Baldrian P."/>
            <person name="Stursova M."/>
            <person name="Weitz H."/>
            <person name="Taylor A."/>
            <person name="Grigoriev I.V."/>
            <person name="Nagy L.G."/>
            <person name="Martin F."/>
            <person name="Kauserud H."/>
        </authorList>
    </citation>
    <scope>NUCLEOTIDE SEQUENCE</scope>
    <source>
        <strain evidence="3">9144</strain>
    </source>
</reference>
<evidence type="ECO:0000256" key="2">
    <source>
        <dbReference type="SAM" id="SignalP"/>
    </source>
</evidence>
<evidence type="ECO:0000256" key="1">
    <source>
        <dbReference type="SAM" id="MobiDB-lite"/>
    </source>
</evidence>